<accession>A0A432YGP5</accession>
<dbReference type="AlphaFoldDB" id="A0A432YGP5"/>
<dbReference type="InterPro" id="IPR011041">
    <property type="entry name" value="Quinoprot_gluc/sorb_DH_b-prop"/>
</dbReference>
<protein>
    <submittedName>
        <fullName evidence="3">Glucose dehydrogenase</fullName>
    </submittedName>
</protein>
<dbReference type="InterPro" id="IPR012938">
    <property type="entry name" value="Glc/Sorbosone_DH"/>
</dbReference>
<organism evidence="3 4">
    <name type="scientific">Pseudidiomarina marina</name>
    <dbReference type="NCBI Taxonomy" id="502366"/>
    <lineage>
        <taxon>Bacteria</taxon>
        <taxon>Pseudomonadati</taxon>
        <taxon>Pseudomonadota</taxon>
        <taxon>Gammaproteobacteria</taxon>
        <taxon>Alteromonadales</taxon>
        <taxon>Idiomarinaceae</taxon>
        <taxon>Pseudidiomarina</taxon>
    </lineage>
</organism>
<evidence type="ECO:0000313" key="4">
    <source>
        <dbReference type="Proteomes" id="UP000288127"/>
    </source>
</evidence>
<feature type="signal peptide" evidence="1">
    <location>
        <begin position="1"/>
        <end position="20"/>
    </location>
</feature>
<gene>
    <name evidence="3" type="ORF">CWI76_08250</name>
</gene>
<name>A0A432YGP5_9GAMM</name>
<proteinExistence type="predicted"/>
<feature type="domain" description="Glucose/Sorbosone dehydrogenase" evidence="2">
    <location>
        <begin position="32"/>
        <end position="351"/>
    </location>
</feature>
<dbReference type="OrthoDB" id="9770043at2"/>
<evidence type="ECO:0000259" key="2">
    <source>
        <dbReference type="Pfam" id="PF07995"/>
    </source>
</evidence>
<dbReference type="Pfam" id="PF07995">
    <property type="entry name" value="GSDH"/>
    <property type="match status" value="1"/>
</dbReference>
<dbReference type="PANTHER" id="PTHR19328:SF75">
    <property type="entry name" value="ALDOSE SUGAR DEHYDROGENASE YLII"/>
    <property type="match status" value="1"/>
</dbReference>
<dbReference type="Proteomes" id="UP000288127">
    <property type="component" value="Unassembled WGS sequence"/>
</dbReference>
<sequence length="357" mass="39445">MKRLMMGLVLLIATSAVTQAATLRTEILAEKLNFPWSVAELPEGGFLVTERSGQLVFISESGNKRTVELDLPDLYVAAQAGLFEVLLAPDFMTTRELVLSYSCGTERANNTCVVRGILSPQPPYSLLNTQNIFTALPKKEGAAHYGARMTWLPDATLLIALGDGFVYREQAQKLDNHLGKIVRVTRNGEAPDDNPFNHSQAPEIFSYGHRNVQGLIYDAARDAIWQHEHGPKGGDELNKIVKGGNYGWPIATFGIDYTGAKVSPFRELPGVKPPLYLWTPSLAPAGLALYKGDLLVTHLAGKRLQRLRLVDDQWQLEGEYLQDINARLRAVYVAPSGRILVLTDSAEGQLLEVFFED</sequence>
<reference evidence="4" key="1">
    <citation type="journal article" date="2018" name="Front. Microbiol.">
        <title>Genome-Based Analysis Reveals the Taxonomy and Diversity of the Family Idiomarinaceae.</title>
        <authorList>
            <person name="Liu Y."/>
            <person name="Lai Q."/>
            <person name="Shao Z."/>
        </authorList>
    </citation>
    <scope>NUCLEOTIDE SEQUENCE [LARGE SCALE GENOMIC DNA]</scope>
    <source>
        <strain evidence="4">PIM1</strain>
    </source>
</reference>
<feature type="chain" id="PRO_5019348439" evidence="1">
    <location>
        <begin position="21"/>
        <end position="357"/>
    </location>
</feature>
<keyword evidence="1" id="KW-0732">Signal</keyword>
<dbReference type="RefSeq" id="WP_126759850.1">
    <property type="nucleotide sequence ID" value="NZ_PIPZ01000002.1"/>
</dbReference>
<dbReference type="SUPFAM" id="SSF50952">
    <property type="entry name" value="Soluble quinoprotein glucose dehydrogenase"/>
    <property type="match status" value="1"/>
</dbReference>
<keyword evidence="4" id="KW-1185">Reference proteome</keyword>
<dbReference type="Gene3D" id="2.120.10.30">
    <property type="entry name" value="TolB, C-terminal domain"/>
    <property type="match status" value="1"/>
</dbReference>
<comment type="caution">
    <text evidence="3">The sequence shown here is derived from an EMBL/GenBank/DDBJ whole genome shotgun (WGS) entry which is preliminary data.</text>
</comment>
<evidence type="ECO:0000313" key="3">
    <source>
        <dbReference type="EMBL" id="RUO60100.1"/>
    </source>
</evidence>
<dbReference type="InterPro" id="IPR011042">
    <property type="entry name" value="6-blade_b-propeller_TolB-like"/>
</dbReference>
<dbReference type="PANTHER" id="PTHR19328">
    <property type="entry name" value="HEDGEHOG-INTERACTING PROTEIN"/>
    <property type="match status" value="1"/>
</dbReference>
<dbReference type="EMBL" id="PIPZ01000002">
    <property type="protein sequence ID" value="RUO60100.1"/>
    <property type="molecule type" value="Genomic_DNA"/>
</dbReference>
<evidence type="ECO:0000256" key="1">
    <source>
        <dbReference type="SAM" id="SignalP"/>
    </source>
</evidence>